<feature type="signal peptide" evidence="1">
    <location>
        <begin position="1"/>
        <end position="26"/>
    </location>
</feature>
<keyword evidence="3" id="KW-1185">Reference proteome</keyword>
<proteinExistence type="predicted"/>
<feature type="chain" id="PRO_5039007387" description="Secreted protein" evidence="1">
    <location>
        <begin position="27"/>
        <end position="174"/>
    </location>
</feature>
<sequence>MRTRSLAFTAVAVLVVLLALTERSTAQNGIGTVAMGLIQSLFSGQLGIAGMLLRLLTSGASSAFGWIGRREAVNPSSPEQHPEDAYFNAIRALDDKDCISALLCHVAKAPTKFKSFGRDVAAYFKRHEFDGSPSVNHYRKAFERGLTGEECAVPTCKADVVLLGSLLAGMVSNP</sequence>
<evidence type="ECO:0000313" key="3">
    <source>
        <dbReference type="Proteomes" id="UP000821837"/>
    </source>
</evidence>
<comment type="caution">
    <text evidence="2">The sequence shown here is derived from an EMBL/GenBank/DDBJ whole genome shotgun (WGS) entry which is preliminary data.</text>
</comment>
<dbReference type="Proteomes" id="UP000821837">
    <property type="component" value="Chromosome 8"/>
</dbReference>
<organism evidence="2 3">
    <name type="scientific">Rhipicephalus sanguineus</name>
    <name type="common">Brown dog tick</name>
    <name type="synonym">Ixodes sanguineus</name>
    <dbReference type="NCBI Taxonomy" id="34632"/>
    <lineage>
        <taxon>Eukaryota</taxon>
        <taxon>Metazoa</taxon>
        <taxon>Ecdysozoa</taxon>
        <taxon>Arthropoda</taxon>
        <taxon>Chelicerata</taxon>
        <taxon>Arachnida</taxon>
        <taxon>Acari</taxon>
        <taxon>Parasitiformes</taxon>
        <taxon>Ixodida</taxon>
        <taxon>Ixodoidea</taxon>
        <taxon>Ixodidae</taxon>
        <taxon>Rhipicephalinae</taxon>
        <taxon>Rhipicephalus</taxon>
        <taxon>Rhipicephalus</taxon>
    </lineage>
</organism>
<accession>A0A9D4PFD0</accession>
<reference evidence="2" key="2">
    <citation type="submission" date="2021-09" db="EMBL/GenBank/DDBJ databases">
        <authorList>
            <person name="Jia N."/>
            <person name="Wang J."/>
            <person name="Shi W."/>
            <person name="Du L."/>
            <person name="Sun Y."/>
            <person name="Zhan W."/>
            <person name="Jiang J."/>
            <person name="Wang Q."/>
            <person name="Zhang B."/>
            <person name="Ji P."/>
            <person name="Sakyi L.B."/>
            <person name="Cui X."/>
            <person name="Yuan T."/>
            <person name="Jiang B."/>
            <person name="Yang W."/>
            <person name="Lam T.T.-Y."/>
            <person name="Chang Q."/>
            <person name="Ding S."/>
            <person name="Wang X."/>
            <person name="Zhu J."/>
            <person name="Ruan X."/>
            <person name="Zhao L."/>
            <person name="Wei J."/>
            <person name="Que T."/>
            <person name="Du C."/>
            <person name="Cheng J."/>
            <person name="Dai P."/>
            <person name="Han X."/>
            <person name="Huang E."/>
            <person name="Gao Y."/>
            <person name="Liu J."/>
            <person name="Shao H."/>
            <person name="Ye R."/>
            <person name="Li L."/>
            <person name="Wei W."/>
            <person name="Wang X."/>
            <person name="Wang C."/>
            <person name="Huo Q."/>
            <person name="Li W."/>
            <person name="Guo W."/>
            <person name="Chen H."/>
            <person name="Chen S."/>
            <person name="Zhou L."/>
            <person name="Zhou L."/>
            <person name="Ni X."/>
            <person name="Tian J."/>
            <person name="Zhou Y."/>
            <person name="Sheng Y."/>
            <person name="Liu T."/>
            <person name="Pan Y."/>
            <person name="Xia L."/>
            <person name="Li J."/>
            <person name="Zhao F."/>
            <person name="Cao W."/>
        </authorList>
    </citation>
    <scope>NUCLEOTIDE SEQUENCE</scope>
    <source>
        <strain evidence="2">Rsan-2018</strain>
        <tissue evidence="2">Larvae</tissue>
    </source>
</reference>
<reference evidence="2" key="1">
    <citation type="journal article" date="2020" name="Cell">
        <title>Large-Scale Comparative Analyses of Tick Genomes Elucidate Their Genetic Diversity and Vector Capacities.</title>
        <authorList>
            <consortium name="Tick Genome and Microbiome Consortium (TIGMIC)"/>
            <person name="Jia N."/>
            <person name="Wang J."/>
            <person name="Shi W."/>
            <person name="Du L."/>
            <person name="Sun Y."/>
            <person name="Zhan W."/>
            <person name="Jiang J.F."/>
            <person name="Wang Q."/>
            <person name="Zhang B."/>
            <person name="Ji P."/>
            <person name="Bell-Sakyi L."/>
            <person name="Cui X.M."/>
            <person name="Yuan T.T."/>
            <person name="Jiang B.G."/>
            <person name="Yang W.F."/>
            <person name="Lam T.T."/>
            <person name="Chang Q.C."/>
            <person name="Ding S.J."/>
            <person name="Wang X.J."/>
            <person name="Zhu J.G."/>
            <person name="Ruan X.D."/>
            <person name="Zhao L."/>
            <person name="Wei J.T."/>
            <person name="Ye R.Z."/>
            <person name="Que T.C."/>
            <person name="Du C.H."/>
            <person name="Zhou Y.H."/>
            <person name="Cheng J.X."/>
            <person name="Dai P.F."/>
            <person name="Guo W.B."/>
            <person name="Han X.H."/>
            <person name="Huang E.J."/>
            <person name="Li L.F."/>
            <person name="Wei W."/>
            <person name="Gao Y.C."/>
            <person name="Liu J.Z."/>
            <person name="Shao H.Z."/>
            <person name="Wang X."/>
            <person name="Wang C.C."/>
            <person name="Yang T.C."/>
            <person name="Huo Q.B."/>
            <person name="Li W."/>
            <person name="Chen H.Y."/>
            <person name="Chen S.E."/>
            <person name="Zhou L.G."/>
            <person name="Ni X.B."/>
            <person name="Tian J.H."/>
            <person name="Sheng Y."/>
            <person name="Liu T."/>
            <person name="Pan Y.S."/>
            <person name="Xia L.Y."/>
            <person name="Li J."/>
            <person name="Zhao F."/>
            <person name="Cao W.C."/>
        </authorList>
    </citation>
    <scope>NUCLEOTIDE SEQUENCE</scope>
    <source>
        <strain evidence="2">Rsan-2018</strain>
    </source>
</reference>
<protein>
    <recommendedName>
        <fullName evidence="4">Secreted protein</fullName>
    </recommendedName>
</protein>
<evidence type="ECO:0000313" key="2">
    <source>
        <dbReference type="EMBL" id="KAH7939644.1"/>
    </source>
</evidence>
<dbReference type="EMBL" id="JABSTV010001254">
    <property type="protein sequence ID" value="KAH7939644.1"/>
    <property type="molecule type" value="Genomic_DNA"/>
</dbReference>
<gene>
    <name evidence="2" type="ORF">HPB52_015538</name>
</gene>
<name>A0A9D4PFD0_RHISA</name>
<dbReference type="AlphaFoldDB" id="A0A9D4PFD0"/>
<evidence type="ECO:0008006" key="4">
    <source>
        <dbReference type="Google" id="ProtNLM"/>
    </source>
</evidence>
<evidence type="ECO:0000256" key="1">
    <source>
        <dbReference type="SAM" id="SignalP"/>
    </source>
</evidence>
<keyword evidence="1" id="KW-0732">Signal</keyword>